<proteinExistence type="predicted"/>
<dbReference type="AlphaFoldDB" id="A0AAV8YPK2"/>
<feature type="domain" description="HTH CENPB-type" evidence="2">
    <location>
        <begin position="87"/>
        <end position="157"/>
    </location>
</feature>
<accession>A0AAV8YPK2</accession>
<dbReference type="PROSITE" id="PS51253">
    <property type="entry name" value="HTH_CENPB"/>
    <property type="match status" value="1"/>
</dbReference>
<gene>
    <name evidence="3" type="ORF">NQ318_023502</name>
</gene>
<evidence type="ECO:0000259" key="2">
    <source>
        <dbReference type="PROSITE" id="PS51253"/>
    </source>
</evidence>
<dbReference type="Proteomes" id="UP001162162">
    <property type="component" value="Unassembled WGS sequence"/>
</dbReference>
<keyword evidence="4" id="KW-1185">Reference proteome</keyword>
<dbReference type="InterPro" id="IPR006600">
    <property type="entry name" value="HTH_CenpB_DNA-bd_dom"/>
</dbReference>
<protein>
    <recommendedName>
        <fullName evidence="2">HTH CENPB-type domain-containing protein</fullName>
    </recommendedName>
</protein>
<dbReference type="EMBL" id="JAPWTK010000056">
    <property type="protein sequence ID" value="KAJ8953385.1"/>
    <property type="molecule type" value="Genomic_DNA"/>
</dbReference>
<dbReference type="GO" id="GO:0003677">
    <property type="term" value="F:DNA binding"/>
    <property type="evidence" value="ECO:0007669"/>
    <property type="project" value="UniProtKB-KW"/>
</dbReference>
<evidence type="ECO:0000256" key="1">
    <source>
        <dbReference type="ARBA" id="ARBA00023125"/>
    </source>
</evidence>
<reference evidence="3" key="1">
    <citation type="journal article" date="2023" name="Insect Mol. Biol.">
        <title>Genome sequencing provides insights into the evolution of gene families encoding plant cell wall-degrading enzymes in longhorned beetles.</title>
        <authorList>
            <person name="Shin N.R."/>
            <person name="Okamura Y."/>
            <person name="Kirsch R."/>
            <person name="Pauchet Y."/>
        </authorList>
    </citation>
    <scope>NUCLEOTIDE SEQUENCE</scope>
    <source>
        <strain evidence="3">AMC_N1</strain>
    </source>
</reference>
<keyword evidence="1" id="KW-0238">DNA-binding</keyword>
<organism evidence="3 4">
    <name type="scientific">Aromia moschata</name>
    <dbReference type="NCBI Taxonomy" id="1265417"/>
    <lineage>
        <taxon>Eukaryota</taxon>
        <taxon>Metazoa</taxon>
        <taxon>Ecdysozoa</taxon>
        <taxon>Arthropoda</taxon>
        <taxon>Hexapoda</taxon>
        <taxon>Insecta</taxon>
        <taxon>Pterygota</taxon>
        <taxon>Neoptera</taxon>
        <taxon>Endopterygota</taxon>
        <taxon>Coleoptera</taxon>
        <taxon>Polyphaga</taxon>
        <taxon>Cucujiformia</taxon>
        <taxon>Chrysomeloidea</taxon>
        <taxon>Cerambycidae</taxon>
        <taxon>Cerambycinae</taxon>
        <taxon>Callichromatini</taxon>
        <taxon>Aromia</taxon>
    </lineage>
</organism>
<evidence type="ECO:0000313" key="4">
    <source>
        <dbReference type="Proteomes" id="UP001162162"/>
    </source>
</evidence>
<sequence length="241" mass="27827">MKCAIAIMILSGYHELPGKDMYCSTEKDLNMPKSNKNRKYMKSNDEDTIQKALDVIKAGLPKKIVAKMYSIPRATFQFRLSSKFKKTELGRNTYLTKNEEETLVQWILEGHGKGFLRRKLDVQQSTPTSVQILFKENLPCDHWYQLFLKRHKILTERTLEGVTATSANGSENNIRGWFKEIEDYFKEKGHMEVLNEASRVFNGDVFQLGKVITPVGTKNAYEVELEQAKQNLTVMFSFQVK</sequence>
<name>A0AAV8YPK2_9CUCU</name>
<evidence type="ECO:0000313" key="3">
    <source>
        <dbReference type="EMBL" id="KAJ8953385.1"/>
    </source>
</evidence>
<comment type="caution">
    <text evidence="3">The sequence shown here is derived from an EMBL/GenBank/DDBJ whole genome shotgun (WGS) entry which is preliminary data.</text>
</comment>